<gene>
    <name evidence="1" type="ORF">OWV82_004934</name>
</gene>
<accession>A0ACC1YRV7</accession>
<name>A0ACC1YRV7_MELAZ</name>
<evidence type="ECO:0000313" key="2">
    <source>
        <dbReference type="Proteomes" id="UP001164539"/>
    </source>
</evidence>
<evidence type="ECO:0000313" key="1">
    <source>
        <dbReference type="EMBL" id="KAJ4726181.1"/>
    </source>
</evidence>
<sequence length="314" mass="32923">MGGGAAMRAAGKVAGVGVFNGGLRGGLSSAPPTTQSLKNVSRPVAATITSGKVSSGDVAEAQKATWEMVDDWEFAGGVDDLVAQSSGPLPRVVFDGVPSLEEAKEATSELKDAVDQLYLSSPNSSLSEHGDPITVGQVSSLPLIANSDRLENKSCISCDPKSPSVPKPAVQAFKLLKENPAAQSIVASIVCDQNVWNAVLKNEALVDFIQSQKTNQGSPKSLDETSDSSHFGETETQSVESDSPTVDFFQTVRDTVVEMVNNVADYLQNIFGFSTADKTSVDADARANVIEKTLGASFMGLAVMVIAVVLLKRV</sequence>
<dbReference type="Proteomes" id="UP001164539">
    <property type="component" value="Chromosome 2"/>
</dbReference>
<reference evidence="1 2" key="1">
    <citation type="journal article" date="2023" name="Science">
        <title>Complex scaffold remodeling in plant triterpene biosynthesis.</title>
        <authorList>
            <person name="De La Pena R."/>
            <person name="Hodgson H."/>
            <person name="Liu J.C."/>
            <person name="Stephenson M.J."/>
            <person name="Martin A.C."/>
            <person name="Owen C."/>
            <person name="Harkess A."/>
            <person name="Leebens-Mack J."/>
            <person name="Jimenez L.E."/>
            <person name="Osbourn A."/>
            <person name="Sattely E.S."/>
        </authorList>
    </citation>
    <scope>NUCLEOTIDE SEQUENCE [LARGE SCALE GENOMIC DNA]</scope>
    <source>
        <strain evidence="2">cv. JPN11</strain>
        <tissue evidence="1">Leaf</tissue>
    </source>
</reference>
<keyword evidence="2" id="KW-1185">Reference proteome</keyword>
<proteinExistence type="predicted"/>
<dbReference type="EMBL" id="CM051395">
    <property type="protein sequence ID" value="KAJ4726181.1"/>
    <property type="molecule type" value="Genomic_DNA"/>
</dbReference>
<protein>
    <submittedName>
        <fullName evidence="1">Serine-rich adhesin for platelets like</fullName>
    </submittedName>
</protein>
<organism evidence="1 2">
    <name type="scientific">Melia azedarach</name>
    <name type="common">Chinaberry tree</name>
    <dbReference type="NCBI Taxonomy" id="155640"/>
    <lineage>
        <taxon>Eukaryota</taxon>
        <taxon>Viridiplantae</taxon>
        <taxon>Streptophyta</taxon>
        <taxon>Embryophyta</taxon>
        <taxon>Tracheophyta</taxon>
        <taxon>Spermatophyta</taxon>
        <taxon>Magnoliopsida</taxon>
        <taxon>eudicotyledons</taxon>
        <taxon>Gunneridae</taxon>
        <taxon>Pentapetalae</taxon>
        <taxon>rosids</taxon>
        <taxon>malvids</taxon>
        <taxon>Sapindales</taxon>
        <taxon>Meliaceae</taxon>
        <taxon>Melia</taxon>
    </lineage>
</organism>
<comment type="caution">
    <text evidence="1">The sequence shown here is derived from an EMBL/GenBank/DDBJ whole genome shotgun (WGS) entry which is preliminary data.</text>
</comment>